<name>A0A084W6B8_ANOSI</name>
<dbReference type="EMBL" id="KE525307">
    <property type="protein sequence ID" value="KFB45762.1"/>
    <property type="molecule type" value="Genomic_DNA"/>
</dbReference>
<keyword evidence="3" id="KW-1185">Reference proteome</keyword>
<dbReference type="EMBL" id="ATLV01020776">
    <property type="status" value="NOT_ANNOTATED_CDS"/>
    <property type="molecule type" value="Genomic_DNA"/>
</dbReference>
<sequence length="68" mass="7655">MRELKRIMMAYEAALPPATRTLDLSRPLLASEGQPGMIRKNWRNEMHLVSMKGDPGRATGRHNPLSVV</sequence>
<reference evidence="2" key="2">
    <citation type="submission" date="2020-05" db="UniProtKB">
        <authorList>
            <consortium name="EnsemblMetazoa"/>
        </authorList>
    </citation>
    <scope>IDENTIFICATION</scope>
</reference>
<reference evidence="1 3" key="1">
    <citation type="journal article" date="2014" name="BMC Genomics">
        <title>Genome sequence of Anopheles sinensis provides insight into genetics basis of mosquito competence for malaria parasites.</title>
        <authorList>
            <person name="Zhou D."/>
            <person name="Zhang D."/>
            <person name="Ding G."/>
            <person name="Shi L."/>
            <person name="Hou Q."/>
            <person name="Ye Y."/>
            <person name="Xu Y."/>
            <person name="Zhou H."/>
            <person name="Xiong C."/>
            <person name="Li S."/>
            <person name="Yu J."/>
            <person name="Hong S."/>
            <person name="Yu X."/>
            <person name="Zou P."/>
            <person name="Chen C."/>
            <person name="Chang X."/>
            <person name="Wang W."/>
            <person name="Lv Y."/>
            <person name="Sun Y."/>
            <person name="Ma L."/>
            <person name="Shen B."/>
            <person name="Zhu C."/>
        </authorList>
    </citation>
    <scope>NUCLEOTIDE SEQUENCE [LARGE SCALE GENOMIC DNA]</scope>
</reference>
<dbReference type="Proteomes" id="UP000030765">
    <property type="component" value="Unassembled WGS sequence"/>
</dbReference>
<protein>
    <submittedName>
        <fullName evidence="1 2">FAD linked oxidase</fullName>
    </submittedName>
</protein>
<evidence type="ECO:0000313" key="1">
    <source>
        <dbReference type="EMBL" id="KFB45762.1"/>
    </source>
</evidence>
<accession>A0A084W6B8</accession>
<dbReference type="AlphaFoldDB" id="A0A084W6B8"/>
<dbReference type="EnsemblMetazoa" id="ASIC013736-RA">
    <property type="protein sequence ID" value="ASIC013736-PA"/>
    <property type="gene ID" value="ASIC013736"/>
</dbReference>
<organism evidence="1">
    <name type="scientific">Anopheles sinensis</name>
    <name type="common">Mosquito</name>
    <dbReference type="NCBI Taxonomy" id="74873"/>
    <lineage>
        <taxon>Eukaryota</taxon>
        <taxon>Metazoa</taxon>
        <taxon>Ecdysozoa</taxon>
        <taxon>Arthropoda</taxon>
        <taxon>Hexapoda</taxon>
        <taxon>Insecta</taxon>
        <taxon>Pterygota</taxon>
        <taxon>Neoptera</taxon>
        <taxon>Endopterygota</taxon>
        <taxon>Diptera</taxon>
        <taxon>Nematocera</taxon>
        <taxon>Culicoidea</taxon>
        <taxon>Culicidae</taxon>
        <taxon>Anophelinae</taxon>
        <taxon>Anopheles</taxon>
    </lineage>
</organism>
<evidence type="ECO:0000313" key="2">
    <source>
        <dbReference type="EnsemblMetazoa" id="ASIC013736-PA"/>
    </source>
</evidence>
<gene>
    <name evidence="1" type="ORF">ZHAS_00013736</name>
</gene>
<dbReference type="VEuPathDB" id="VectorBase:ASIC013736"/>
<evidence type="ECO:0000313" key="3">
    <source>
        <dbReference type="Proteomes" id="UP000030765"/>
    </source>
</evidence>
<proteinExistence type="predicted"/>